<protein>
    <recommendedName>
        <fullName evidence="7">Myosin motor domain-containing protein</fullName>
    </recommendedName>
</protein>
<comment type="caution">
    <text evidence="6">Lacks conserved residue(s) required for the propagation of feature annotation.</text>
</comment>
<dbReference type="GO" id="GO:0051015">
    <property type="term" value="F:actin filament binding"/>
    <property type="evidence" value="ECO:0007669"/>
    <property type="project" value="TreeGrafter"/>
</dbReference>
<evidence type="ECO:0000256" key="4">
    <source>
        <dbReference type="ARBA" id="ARBA00023175"/>
    </source>
</evidence>
<dbReference type="PANTHER" id="PTHR13140:SF792">
    <property type="entry name" value="MYOSIN-9"/>
    <property type="match status" value="1"/>
</dbReference>
<keyword evidence="4" id="KW-0505">Motor protein</keyword>
<organism evidence="8 9">
    <name type="scientific">Lactuca virosa</name>
    <dbReference type="NCBI Taxonomy" id="75947"/>
    <lineage>
        <taxon>Eukaryota</taxon>
        <taxon>Viridiplantae</taxon>
        <taxon>Streptophyta</taxon>
        <taxon>Embryophyta</taxon>
        <taxon>Tracheophyta</taxon>
        <taxon>Spermatophyta</taxon>
        <taxon>Magnoliopsida</taxon>
        <taxon>eudicotyledons</taxon>
        <taxon>Gunneridae</taxon>
        <taxon>Pentapetalae</taxon>
        <taxon>asterids</taxon>
        <taxon>campanulids</taxon>
        <taxon>Asterales</taxon>
        <taxon>Asteraceae</taxon>
        <taxon>Cichorioideae</taxon>
        <taxon>Cichorieae</taxon>
        <taxon>Lactucinae</taxon>
        <taxon>Lactuca</taxon>
    </lineage>
</organism>
<evidence type="ECO:0000256" key="3">
    <source>
        <dbReference type="ARBA" id="ARBA00023123"/>
    </source>
</evidence>
<dbReference type="GO" id="GO:0016459">
    <property type="term" value="C:myosin complex"/>
    <property type="evidence" value="ECO:0007669"/>
    <property type="project" value="UniProtKB-KW"/>
</dbReference>
<keyword evidence="9" id="KW-1185">Reference proteome</keyword>
<comment type="similarity">
    <text evidence="6">Belongs to the TRAFAC class myosin-kinesin ATPase superfamily. Myosin family.</text>
</comment>
<dbReference type="EMBL" id="CAKMRJ010005745">
    <property type="protein sequence ID" value="CAH1452971.1"/>
    <property type="molecule type" value="Genomic_DNA"/>
</dbReference>
<sequence>MIRLGLMKRIQMMKILNQVVNITKIVALQLLLNYQKCPKDTEAPAGGVDEMTKPYYLHEPGVLQNIRSKYELSEIDTYTGNILTAINLFQKLPHSYNSHMMDEYKGAPFRELSPHVVAVADVSYRAIINEGKSNSILVIGESGAEKHCLDFLQSILREKPCSTLLCEYHLQHSFHILEKLIYRFRIDIEANRHDDWLDT</sequence>
<dbReference type="PROSITE" id="PS51456">
    <property type="entry name" value="MYOSIN_MOTOR"/>
    <property type="match status" value="1"/>
</dbReference>
<dbReference type="GO" id="GO:0007015">
    <property type="term" value="P:actin filament organization"/>
    <property type="evidence" value="ECO:0007669"/>
    <property type="project" value="TreeGrafter"/>
</dbReference>
<keyword evidence="1" id="KW-0547">Nucleotide-binding</keyword>
<evidence type="ECO:0000313" key="8">
    <source>
        <dbReference type="EMBL" id="CAH1452971.1"/>
    </source>
</evidence>
<dbReference type="PANTHER" id="PTHR13140">
    <property type="entry name" value="MYOSIN"/>
    <property type="match status" value="1"/>
</dbReference>
<evidence type="ECO:0000256" key="6">
    <source>
        <dbReference type="PROSITE-ProRule" id="PRU00782"/>
    </source>
</evidence>
<gene>
    <name evidence="8" type="ORF">LVIROSA_LOCUS38251</name>
</gene>
<evidence type="ECO:0000313" key="9">
    <source>
        <dbReference type="Proteomes" id="UP001157418"/>
    </source>
</evidence>
<reference evidence="8 9" key="1">
    <citation type="submission" date="2022-01" db="EMBL/GenBank/DDBJ databases">
        <authorList>
            <person name="Xiong W."/>
            <person name="Schranz E."/>
        </authorList>
    </citation>
    <scope>NUCLEOTIDE SEQUENCE [LARGE SCALE GENOMIC DNA]</scope>
</reference>
<proteinExistence type="inferred from homology"/>
<dbReference type="Pfam" id="PF00063">
    <property type="entry name" value="Myosin_head"/>
    <property type="match status" value="1"/>
</dbReference>
<dbReference type="GO" id="GO:0005524">
    <property type="term" value="F:ATP binding"/>
    <property type="evidence" value="ECO:0007669"/>
    <property type="project" value="UniProtKB-KW"/>
</dbReference>
<name>A0AAU9PRU9_9ASTR</name>
<dbReference type="AlphaFoldDB" id="A0AAU9PRU9"/>
<evidence type="ECO:0000256" key="5">
    <source>
        <dbReference type="ARBA" id="ARBA00023203"/>
    </source>
</evidence>
<dbReference type="GO" id="GO:0016020">
    <property type="term" value="C:membrane"/>
    <property type="evidence" value="ECO:0007669"/>
    <property type="project" value="TreeGrafter"/>
</dbReference>
<keyword evidence="2" id="KW-0067">ATP-binding</keyword>
<keyword evidence="5 6" id="KW-0009">Actin-binding</keyword>
<evidence type="ECO:0000259" key="7">
    <source>
        <dbReference type="PROSITE" id="PS51456"/>
    </source>
</evidence>
<dbReference type="InterPro" id="IPR001609">
    <property type="entry name" value="Myosin_head_motor_dom-like"/>
</dbReference>
<dbReference type="InterPro" id="IPR036961">
    <property type="entry name" value="Kinesin_motor_dom_sf"/>
</dbReference>
<dbReference type="GO" id="GO:0005737">
    <property type="term" value="C:cytoplasm"/>
    <property type="evidence" value="ECO:0007669"/>
    <property type="project" value="TreeGrafter"/>
</dbReference>
<keyword evidence="3 6" id="KW-0518">Myosin</keyword>
<dbReference type="Proteomes" id="UP001157418">
    <property type="component" value="Unassembled WGS sequence"/>
</dbReference>
<dbReference type="InterPro" id="IPR027417">
    <property type="entry name" value="P-loop_NTPase"/>
</dbReference>
<comment type="caution">
    <text evidence="8">The sequence shown here is derived from an EMBL/GenBank/DDBJ whole genome shotgun (WGS) entry which is preliminary data.</text>
</comment>
<dbReference type="Gene3D" id="3.40.850.10">
    <property type="entry name" value="Kinesin motor domain"/>
    <property type="match status" value="1"/>
</dbReference>
<feature type="domain" description="Myosin motor" evidence="7">
    <location>
        <begin position="46"/>
        <end position="199"/>
    </location>
</feature>
<accession>A0AAU9PRU9</accession>
<evidence type="ECO:0000256" key="1">
    <source>
        <dbReference type="ARBA" id="ARBA00022741"/>
    </source>
</evidence>
<dbReference type="SUPFAM" id="SSF52540">
    <property type="entry name" value="P-loop containing nucleoside triphosphate hydrolases"/>
    <property type="match status" value="1"/>
</dbReference>
<dbReference type="GO" id="GO:0000146">
    <property type="term" value="F:microfilament motor activity"/>
    <property type="evidence" value="ECO:0007669"/>
    <property type="project" value="TreeGrafter"/>
</dbReference>
<evidence type="ECO:0000256" key="2">
    <source>
        <dbReference type="ARBA" id="ARBA00022840"/>
    </source>
</evidence>